<reference evidence="1" key="1">
    <citation type="submission" date="2023-07" db="EMBL/GenBank/DDBJ databases">
        <title>Black Yeasts Isolated from many extreme environments.</title>
        <authorList>
            <person name="Coleine C."/>
            <person name="Stajich J.E."/>
            <person name="Selbmann L."/>
        </authorList>
    </citation>
    <scope>NUCLEOTIDE SEQUENCE</scope>
    <source>
        <strain evidence="1">CCFEE 5714</strain>
    </source>
</reference>
<proteinExistence type="predicted"/>
<evidence type="ECO:0000313" key="1">
    <source>
        <dbReference type="EMBL" id="KAK3709512.1"/>
    </source>
</evidence>
<keyword evidence="2" id="KW-1185">Reference proteome</keyword>
<sequence length="619" mass="69239">MTRPEAGVEQQKRKALTKACDVCRKKKIKCSAIATPCSNCVQSGSECIFTSTAKTRKAPMRTARRIDGLDERLGRIEALLHEMIKTSKSPGLPGTQRDPFVNLELTVSGDLSSSTSGFDTLLPQSAPLTTRIPLPPWPEALQLANEYFASLGSFHPIFNGSSLVTAMEANYSTLEHGDPALWAAVNVVFASAHQLRSMYGSEDGADHDMLCQGFFKNATSAVDEINARVPTLLSAQALVGIAKVLHTIQPLHAVAANTYIAMVSRQFYHLNLHRQLRDNEFDEETLEWRRRVFWMAYTVDRDISLRLDQPPILHDPDIELTPPAWNPADGLGLALSMPGKARVSYFRLQVDLAVIQSQVYTNLYSAQTLRQPLSDVQRRSVVQTLTVTLQGWKRQIPVEFQPETLLENFHRPSTTAMVILYLRYFNCLTMIHRLSYWKAWQLETYKRSIDDIAVNPCSSQTLCMEAARASLHLFKMLPQGKTPCMWLLVDYFISAVVIILAGIIYDSSYSMGWEDLQLIEPVLANIDILAAHGDSERLNHVRANCVELIKAATNVLEQAGMRRTQNSTQPSGQSTFLDEEVFNGLQSDPYGNMSALEYNFLNTDRAALHGFALPEDNIV</sequence>
<comment type="caution">
    <text evidence="1">The sequence shown here is derived from an EMBL/GenBank/DDBJ whole genome shotgun (WGS) entry which is preliminary data.</text>
</comment>
<protein>
    <submittedName>
        <fullName evidence="1">Uncharacterized protein</fullName>
    </submittedName>
</protein>
<name>A0ACC3N5G8_9PEZI</name>
<accession>A0ACC3N5G8</accession>
<organism evidence="1 2">
    <name type="scientific">Vermiconidia calcicola</name>
    <dbReference type="NCBI Taxonomy" id="1690605"/>
    <lineage>
        <taxon>Eukaryota</taxon>
        <taxon>Fungi</taxon>
        <taxon>Dikarya</taxon>
        <taxon>Ascomycota</taxon>
        <taxon>Pezizomycotina</taxon>
        <taxon>Dothideomycetes</taxon>
        <taxon>Dothideomycetidae</taxon>
        <taxon>Mycosphaerellales</taxon>
        <taxon>Extremaceae</taxon>
        <taxon>Vermiconidia</taxon>
    </lineage>
</organism>
<dbReference type="EMBL" id="JAUTXU010000092">
    <property type="protein sequence ID" value="KAK3709512.1"/>
    <property type="molecule type" value="Genomic_DNA"/>
</dbReference>
<evidence type="ECO:0000313" key="2">
    <source>
        <dbReference type="Proteomes" id="UP001281147"/>
    </source>
</evidence>
<gene>
    <name evidence="1" type="ORF">LTR37_010885</name>
</gene>
<dbReference type="Proteomes" id="UP001281147">
    <property type="component" value="Unassembled WGS sequence"/>
</dbReference>